<sequence>MHMRYLLCLYVHNACTLYSVMRSALIFISVTIKLPASPLFEHSKKIELFRVMIGNHLHVLFTRGPLTWRAALRCQSELDGQRQRRTKALRRHKESLSSVRHLIRGFIFDDNLEAISRSFGSEDEKISARIC</sequence>
<organism evidence="1 2">
    <name type="scientific">Nephila pilipes</name>
    <name type="common">Giant wood spider</name>
    <name type="synonym">Nephila maculata</name>
    <dbReference type="NCBI Taxonomy" id="299642"/>
    <lineage>
        <taxon>Eukaryota</taxon>
        <taxon>Metazoa</taxon>
        <taxon>Ecdysozoa</taxon>
        <taxon>Arthropoda</taxon>
        <taxon>Chelicerata</taxon>
        <taxon>Arachnida</taxon>
        <taxon>Araneae</taxon>
        <taxon>Araneomorphae</taxon>
        <taxon>Entelegynae</taxon>
        <taxon>Araneoidea</taxon>
        <taxon>Nephilidae</taxon>
        <taxon>Nephila</taxon>
    </lineage>
</organism>
<reference evidence="1" key="1">
    <citation type="submission" date="2020-08" db="EMBL/GenBank/DDBJ databases">
        <title>Multicomponent nature underlies the extraordinary mechanical properties of spider dragline silk.</title>
        <authorList>
            <person name="Kono N."/>
            <person name="Nakamura H."/>
            <person name="Mori M."/>
            <person name="Yoshida Y."/>
            <person name="Ohtoshi R."/>
            <person name="Malay A.D."/>
            <person name="Moran D.A.P."/>
            <person name="Tomita M."/>
            <person name="Numata K."/>
            <person name="Arakawa K."/>
        </authorList>
    </citation>
    <scope>NUCLEOTIDE SEQUENCE</scope>
</reference>
<dbReference type="Proteomes" id="UP000887013">
    <property type="component" value="Unassembled WGS sequence"/>
</dbReference>
<gene>
    <name evidence="1" type="ORF">NPIL_72111</name>
</gene>
<keyword evidence="2" id="KW-1185">Reference proteome</keyword>
<accession>A0A8X6THH8</accession>
<dbReference type="AlphaFoldDB" id="A0A8X6THH8"/>
<dbReference type="EMBL" id="BMAW01058244">
    <property type="protein sequence ID" value="GFT15185.1"/>
    <property type="molecule type" value="Genomic_DNA"/>
</dbReference>
<comment type="caution">
    <text evidence="1">The sequence shown here is derived from an EMBL/GenBank/DDBJ whole genome shotgun (WGS) entry which is preliminary data.</text>
</comment>
<evidence type="ECO:0000313" key="2">
    <source>
        <dbReference type="Proteomes" id="UP000887013"/>
    </source>
</evidence>
<protein>
    <submittedName>
        <fullName evidence="1">Uncharacterized protein</fullName>
    </submittedName>
</protein>
<name>A0A8X6THH8_NEPPI</name>
<proteinExistence type="predicted"/>
<evidence type="ECO:0000313" key="1">
    <source>
        <dbReference type="EMBL" id="GFT15185.1"/>
    </source>
</evidence>